<sequence>MLDELFSTSPQTTASSGAGLMIKEASNVMQSNMMSTAQIGAASMTHTLLEPSLAFASPLEIGPTLLQGNLLTSSTAATSSAAASSTTPSDGAAQAAAAGLNQADADNDLSASLLTSTDATSAADSRPKTSSEKACLSTPASAMLDYSTHNRSCGHLSILHGNHHDYVVQNHLVCQDSVTRLGGLQRASADGKVQAKSLAAQPAKCTSPKDTHRPGCGHLPVRHKDHIDYVVEDSLICQQASWLEDDNLELLGDDFWDFYGAIDAFPTN</sequence>
<organism evidence="1 2">
    <name type="scientific">Phytophthora fragariaefolia</name>
    <dbReference type="NCBI Taxonomy" id="1490495"/>
    <lineage>
        <taxon>Eukaryota</taxon>
        <taxon>Sar</taxon>
        <taxon>Stramenopiles</taxon>
        <taxon>Oomycota</taxon>
        <taxon>Peronosporomycetes</taxon>
        <taxon>Peronosporales</taxon>
        <taxon>Peronosporaceae</taxon>
        <taxon>Phytophthora</taxon>
    </lineage>
</organism>
<name>A0A9W6YIU4_9STRA</name>
<dbReference type="EMBL" id="BSXT01018949">
    <property type="protein sequence ID" value="GMG16695.1"/>
    <property type="molecule type" value="Genomic_DNA"/>
</dbReference>
<keyword evidence="2" id="KW-1185">Reference proteome</keyword>
<evidence type="ECO:0000313" key="1">
    <source>
        <dbReference type="EMBL" id="GMG16695.1"/>
    </source>
</evidence>
<evidence type="ECO:0000313" key="2">
    <source>
        <dbReference type="Proteomes" id="UP001165121"/>
    </source>
</evidence>
<dbReference type="OrthoDB" id="3437960at2759"/>
<proteinExistence type="predicted"/>
<gene>
    <name evidence="1" type="ORF">Pfra01_002986500</name>
</gene>
<dbReference type="AlphaFoldDB" id="A0A9W6YIU4"/>
<accession>A0A9W6YIU4</accession>
<comment type="caution">
    <text evidence="1">The sequence shown here is derived from an EMBL/GenBank/DDBJ whole genome shotgun (WGS) entry which is preliminary data.</text>
</comment>
<dbReference type="Proteomes" id="UP001165121">
    <property type="component" value="Unassembled WGS sequence"/>
</dbReference>
<reference evidence="1" key="1">
    <citation type="submission" date="2023-04" db="EMBL/GenBank/DDBJ databases">
        <title>Phytophthora fragariaefolia NBRC 109709.</title>
        <authorList>
            <person name="Ichikawa N."/>
            <person name="Sato H."/>
            <person name="Tonouchi N."/>
        </authorList>
    </citation>
    <scope>NUCLEOTIDE SEQUENCE</scope>
    <source>
        <strain evidence="1">NBRC 109709</strain>
    </source>
</reference>
<protein>
    <submittedName>
        <fullName evidence="1">Unnamed protein product</fullName>
    </submittedName>
</protein>